<evidence type="ECO:0000313" key="3">
    <source>
        <dbReference type="Proteomes" id="UP000616785"/>
    </source>
</evidence>
<feature type="transmembrane region" description="Helical" evidence="1">
    <location>
        <begin position="20"/>
        <end position="40"/>
    </location>
</feature>
<feature type="transmembrane region" description="Helical" evidence="1">
    <location>
        <begin position="217"/>
        <end position="237"/>
    </location>
</feature>
<keyword evidence="1" id="KW-1133">Transmembrane helix</keyword>
<feature type="transmembrane region" description="Helical" evidence="1">
    <location>
        <begin position="144"/>
        <end position="161"/>
    </location>
</feature>
<accession>A0AA41CDW8</accession>
<keyword evidence="1" id="KW-0472">Membrane</keyword>
<dbReference type="EMBL" id="JADUNO010000018">
    <property type="protein sequence ID" value="MBH1639335.1"/>
    <property type="molecule type" value="Genomic_DNA"/>
</dbReference>
<feature type="transmembrane region" description="Helical" evidence="1">
    <location>
        <begin position="312"/>
        <end position="334"/>
    </location>
</feature>
<comment type="caution">
    <text evidence="2">The sequence shown here is derived from an EMBL/GenBank/DDBJ whole genome shotgun (WGS) entry which is preliminary data.</text>
</comment>
<proteinExistence type="predicted"/>
<feature type="transmembrane region" description="Helical" evidence="1">
    <location>
        <begin position="173"/>
        <end position="197"/>
    </location>
</feature>
<evidence type="ECO:0000313" key="2">
    <source>
        <dbReference type="EMBL" id="MBH1639335.1"/>
    </source>
</evidence>
<dbReference type="AlphaFoldDB" id="A0AA41CDW8"/>
<feature type="transmembrane region" description="Helical" evidence="1">
    <location>
        <begin position="366"/>
        <end position="387"/>
    </location>
</feature>
<dbReference type="Pfam" id="PF14264">
    <property type="entry name" value="Glucos_trans_II"/>
    <property type="match status" value="1"/>
</dbReference>
<feature type="transmembrane region" description="Helical" evidence="1">
    <location>
        <begin position="340"/>
        <end position="359"/>
    </location>
</feature>
<feature type="transmembrane region" description="Helical" evidence="1">
    <location>
        <begin position="88"/>
        <end position="107"/>
    </location>
</feature>
<organism evidence="2 3">
    <name type="scientific">Stenotrophomonas maltophilia</name>
    <name type="common">Pseudomonas maltophilia</name>
    <name type="synonym">Xanthomonas maltophilia</name>
    <dbReference type="NCBI Taxonomy" id="40324"/>
    <lineage>
        <taxon>Bacteria</taxon>
        <taxon>Pseudomonadati</taxon>
        <taxon>Pseudomonadota</taxon>
        <taxon>Gammaproteobacteria</taxon>
        <taxon>Lysobacterales</taxon>
        <taxon>Lysobacteraceae</taxon>
        <taxon>Stenotrophomonas</taxon>
        <taxon>Stenotrophomonas maltophilia group</taxon>
    </lineage>
</organism>
<protein>
    <submittedName>
        <fullName evidence="2">Glucosyltransferase domain-containing protein</fullName>
    </submittedName>
</protein>
<dbReference type="Proteomes" id="UP000616785">
    <property type="component" value="Unassembled WGS sequence"/>
</dbReference>
<reference evidence="2" key="1">
    <citation type="submission" date="2020-11" db="EMBL/GenBank/DDBJ databases">
        <title>Enhanced detection system for hospital associated transmission using whole genome sequencing surveillance.</title>
        <authorList>
            <person name="Harrison L.H."/>
            <person name="Van Tyne D."/>
            <person name="Marsh J.W."/>
            <person name="Griffith M.P."/>
            <person name="Snyder D.J."/>
            <person name="Cooper V.S."/>
            <person name="Mustapha M."/>
        </authorList>
    </citation>
    <scope>NUCLEOTIDE SEQUENCE</scope>
    <source>
        <strain evidence="2">STEN00092</strain>
    </source>
</reference>
<feature type="transmembrane region" description="Helical" evidence="1">
    <location>
        <begin position="283"/>
        <end position="305"/>
    </location>
</feature>
<dbReference type="InterPro" id="IPR025686">
    <property type="entry name" value="Glucos_trans_II"/>
</dbReference>
<keyword evidence="1" id="KW-0812">Transmembrane</keyword>
<evidence type="ECO:0000256" key="1">
    <source>
        <dbReference type="SAM" id="Phobius"/>
    </source>
</evidence>
<name>A0AA41CDW8_STEMA</name>
<gene>
    <name evidence="2" type="ORF">I5U57_07765</name>
</gene>
<sequence>MIHPPSLPSSASGLLLQRSFWLLFLTALVGNLLSKGATLLPGMAPDDYAFAFQGDAAGNLENFVSQGRVVLSLLTQSVDVTGLSLTSISFFTSLLAFSSISLAIAAAVSLTRVSERNNFVHYVAAVFAATHPYLTSYFLFRMSAITHAFVYLSLFFALLILTTQLKTGIKFALSLLVLVVCSHANQAILILYAIAAGAWAVTMMCEVKQRKGEWPQALYGVVFVLATLLLSTTVYLITSSILRSILGVGASETYTPHLQGGVANTLHSGLSLAYGILLRGEPIMALWLKILLGIGLLSMFLFCLVRDWFRALSAALFLGAGLLATVSPLALSWGGHVPRTFSPAGLCFALFISMVWAGIRLPFGRLILASLIPLVFAFCAIGSTLFYQQLLVTQWDQRTATAIYTRALEFDGIPRLQIAAGWPAHTRTQSMTGEGINESAFLYDWSLPGLFAVSTGEKLDIRGTKKEMCNGIAAWPSRASVSKQADGSILVCMIQ</sequence>